<protein>
    <submittedName>
        <fullName evidence="2">Uncharacterized protein</fullName>
    </submittedName>
</protein>
<keyword evidence="1" id="KW-0472">Membrane</keyword>
<dbReference type="AlphaFoldDB" id="F3L4G7"/>
<organism evidence="2 3">
    <name type="scientific">Aequoribacter fuscus</name>
    <dbReference type="NCBI Taxonomy" id="2518989"/>
    <lineage>
        <taxon>Bacteria</taxon>
        <taxon>Pseudomonadati</taxon>
        <taxon>Pseudomonadota</taxon>
        <taxon>Gammaproteobacteria</taxon>
        <taxon>Cellvibrionales</taxon>
        <taxon>Halieaceae</taxon>
        <taxon>Aequoribacter</taxon>
    </lineage>
</organism>
<gene>
    <name evidence="2" type="ORF">IMCC3088_2568</name>
</gene>
<reference evidence="2 3" key="1">
    <citation type="journal article" date="2011" name="J. Bacteriol.">
        <title>Genome sequence of strain IMCC3088, a proteorhodopsin-containing marine bacterium belonging to the OM60/NOR5 clade.</title>
        <authorList>
            <person name="Jang Y."/>
            <person name="Oh H.M."/>
            <person name="Kang I."/>
            <person name="Lee K."/>
            <person name="Yang S.J."/>
            <person name="Cho J.C."/>
        </authorList>
    </citation>
    <scope>NUCLEOTIDE SEQUENCE [LARGE SCALE GENOMIC DNA]</scope>
    <source>
        <strain evidence="2 3">IMCC3088</strain>
    </source>
</reference>
<accession>F3L4G7</accession>
<evidence type="ECO:0000313" key="2">
    <source>
        <dbReference type="EMBL" id="EGG28782.1"/>
    </source>
</evidence>
<feature type="transmembrane region" description="Helical" evidence="1">
    <location>
        <begin position="12"/>
        <end position="33"/>
    </location>
</feature>
<keyword evidence="1" id="KW-0812">Transmembrane</keyword>
<evidence type="ECO:0000256" key="1">
    <source>
        <dbReference type="SAM" id="Phobius"/>
    </source>
</evidence>
<proteinExistence type="predicted"/>
<keyword evidence="3" id="KW-1185">Reference proteome</keyword>
<name>F3L4G7_9GAMM</name>
<dbReference type="Proteomes" id="UP000005615">
    <property type="component" value="Unassembled WGS sequence"/>
</dbReference>
<dbReference type="STRING" id="2518989.IMCC3088_2568"/>
<evidence type="ECO:0000313" key="3">
    <source>
        <dbReference type="Proteomes" id="UP000005615"/>
    </source>
</evidence>
<comment type="caution">
    <text evidence="2">The sequence shown here is derived from an EMBL/GenBank/DDBJ whole genome shotgun (WGS) entry which is preliminary data.</text>
</comment>
<keyword evidence="1" id="KW-1133">Transmembrane helix</keyword>
<dbReference type="EMBL" id="AEIG01000083">
    <property type="protein sequence ID" value="EGG28782.1"/>
    <property type="molecule type" value="Genomic_DNA"/>
</dbReference>
<sequence length="47" mass="5308">MVGPDGRYDSLISAYCRLWCTCFLVVTICRHTFAERQAKAKQQGVKG</sequence>